<evidence type="ECO:0000313" key="2">
    <source>
        <dbReference type="Proteomes" id="UP000030671"/>
    </source>
</evidence>
<dbReference type="RefSeq" id="XP_009541631.1">
    <property type="nucleotide sequence ID" value="XM_009543336.1"/>
</dbReference>
<name>W4KPM4_HETIT</name>
<dbReference type="EMBL" id="KI925454">
    <property type="protein sequence ID" value="ETW87767.1"/>
    <property type="molecule type" value="Genomic_DNA"/>
</dbReference>
<dbReference type="AlphaFoldDB" id="W4KPM4"/>
<organism evidence="1 2">
    <name type="scientific">Heterobasidion irregulare (strain TC 32-1)</name>
    <dbReference type="NCBI Taxonomy" id="747525"/>
    <lineage>
        <taxon>Eukaryota</taxon>
        <taxon>Fungi</taxon>
        <taxon>Dikarya</taxon>
        <taxon>Basidiomycota</taxon>
        <taxon>Agaricomycotina</taxon>
        <taxon>Agaricomycetes</taxon>
        <taxon>Russulales</taxon>
        <taxon>Bondarzewiaceae</taxon>
        <taxon>Heterobasidion</taxon>
        <taxon>Heterobasidion annosum species complex</taxon>
    </lineage>
</organism>
<evidence type="ECO:0000313" key="1">
    <source>
        <dbReference type="EMBL" id="ETW87767.1"/>
    </source>
</evidence>
<protein>
    <submittedName>
        <fullName evidence="1">Uncharacterized protein</fullName>
    </submittedName>
</protein>
<sequence>MKSATASGWRVGAFTVARKDTWQINALSGVRLGYMKGQLDMFNRVVERWGTTRLRPAAGWEAEEAAMAKHSWQELQAVLREALRRKVEAWRRLTHSGPDSQLAKPTHPDRMRLYMRRSLRLAEKRSKGL</sequence>
<proteinExistence type="predicted"/>
<gene>
    <name evidence="1" type="ORF">HETIRDRAFT_424449</name>
</gene>
<accession>W4KPM4</accession>
<dbReference type="Proteomes" id="UP000030671">
    <property type="component" value="Unassembled WGS sequence"/>
</dbReference>
<dbReference type="InParanoid" id="W4KPM4"/>
<dbReference type="HOGENOM" id="CLU_1949079_0_0_1"/>
<keyword evidence="2" id="KW-1185">Reference proteome</keyword>
<reference evidence="1 2" key="1">
    <citation type="journal article" date="2012" name="New Phytol.">
        <title>Insight into trade-off between wood decay and parasitism from the genome of a fungal forest pathogen.</title>
        <authorList>
            <person name="Olson A."/>
            <person name="Aerts A."/>
            <person name="Asiegbu F."/>
            <person name="Belbahri L."/>
            <person name="Bouzid O."/>
            <person name="Broberg A."/>
            <person name="Canback B."/>
            <person name="Coutinho P.M."/>
            <person name="Cullen D."/>
            <person name="Dalman K."/>
            <person name="Deflorio G."/>
            <person name="van Diepen L.T."/>
            <person name="Dunand C."/>
            <person name="Duplessis S."/>
            <person name="Durling M."/>
            <person name="Gonthier P."/>
            <person name="Grimwood J."/>
            <person name="Fossdal C.G."/>
            <person name="Hansson D."/>
            <person name="Henrissat B."/>
            <person name="Hietala A."/>
            <person name="Himmelstrand K."/>
            <person name="Hoffmeister D."/>
            <person name="Hogberg N."/>
            <person name="James T.Y."/>
            <person name="Karlsson M."/>
            <person name="Kohler A."/>
            <person name="Kues U."/>
            <person name="Lee Y.H."/>
            <person name="Lin Y.C."/>
            <person name="Lind M."/>
            <person name="Lindquist E."/>
            <person name="Lombard V."/>
            <person name="Lucas S."/>
            <person name="Lunden K."/>
            <person name="Morin E."/>
            <person name="Murat C."/>
            <person name="Park J."/>
            <person name="Raffaello T."/>
            <person name="Rouze P."/>
            <person name="Salamov A."/>
            <person name="Schmutz J."/>
            <person name="Solheim H."/>
            <person name="Stahlberg J."/>
            <person name="Velez H."/>
            <person name="de Vries R.P."/>
            <person name="Wiebenga A."/>
            <person name="Woodward S."/>
            <person name="Yakovlev I."/>
            <person name="Garbelotto M."/>
            <person name="Martin F."/>
            <person name="Grigoriev I.V."/>
            <person name="Stenlid J."/>
        </authorList>
    </citation>
    <scope>NUCLEOTIDE SEQUENCE [LARGE SCALE GENOMIC DNA]</scope>
    <source>
        <strain evidence="1 2">TC 32-1</strain>
    </source>
</reference>
<dbReference type="GeneID" id="20673964"/>
<dbReference type="KEGG" id="hir:HETIRDRAFT_424449"/>